<evidence type="ECO:0008006" key="4">
    <source>
        <dbReference type="Google" id="ProtNLM"/>
    </source>
</evidence>
<organism evidence="2 3">
    <name type="scientific">Dactylosporangium salmoneum</name>
    <dbReference type="NCBI Taxonomy" id="53361"/>
    <lineage>
        <taxon>Bacteria</taxon>
        <taxon>Bacillati</taxon>
        <taxon>Actinomycetota</taxon>
        <taxon>Actinomycetes</taxon>
        <taxon>Micromonosporales</taxon>
        <taxon>Micromonosporaceae</taxon>
        <taxon>Dactylosporangium</taxon>
    </lineage>
</organism>
<feature type="region of interest" description="Disordered" evidence="1">
    <location>
        <begin position="111"/>
        <end position="135"/>
    </location>
</feature>
<evidence type="ECO:0000313" key="3">
    <source>
        <dbReference type="Proteomes" id="UP001501444"/>
    </source>
</evidence>
<accession>A0ABN3HBL9</accession>
<reference evidence="2 3" key="1">
    <citation type="journal article" date="2019" name="Int. J. Syst. Evol. Microbiol.">
        <title>The Global Catalogue of Microorganisms (GCM) 10K type strain sequencing project: providing services to taxonomists for standard genome sequencing and annotation.</title>
        <authorList>
            <consortium name="The Broad Institute Genomics Platform"/>
            <consortium name="The Broad Institute Genome Sequencing Center for Infectious Disease"/>
            <person name="Wu L."/>
            <person name="Ma J."/>
        </authorList>
    </citation>
    <scope>NUCLEOTIDE SEQUENCE [LARGE SCALE GENOMIC DNA]</scope>
    <source>
        <strain evidence="2 3">JCM 3272</strain>
    </source>
</reference>
<comment type="caution">
    <text evidence="2">The sequence shown here is derived from an EMBL/GenBank/DDBJ whole genome shotgun (WGS) entry which is preliminary data.</text>
</comment>
<dbReference type="Proteomes" id="UP001501444">
    <property type="component" value="Unassembled WGS sequence"/>
</dbReference>
<proteinExistence type="predicted"/>
<sequence>MVLLAGASACGGPTGGNGAAPAATASLHGIDLARRHAQCMREHGVPEEDPKENPDGSIEHQRYDKDAVDQATLGAAIEACRPYEPVLQGPGADEKIGILRDYAKCMRERGVEDFPDPDANGRIQLPEEQTDPDYDTAKAYCDAHTTTRSPSAAAKR</sequence>
<evidence type="ECO:0000256" key="1">
    <source>
        <dbReference type="SAM" id="MobiDB-lite"/>
    </source>
</evidence>
<feature type="region of interest" description="Disordered" evidence="1">
    <location>
        <begin position="39"/>
        <end position="62"/>
    </location>
</feature>
<keyword evidence="3" id="KW-1185">Reference proteome</keyword>
<evidence type="ECO:0000313" key="2">
    <source>
        <dbReference type="EMBL" id="GAA2374097.1"/>
    </source>
</evidence>
<dbReference type="EMBL" id="BAAARV010000075">
    <property type="protein sequence ID" value="GAA2374097.1"/>
    <property type="molecule type" value="Genomic_DNA"/>
</dbReference>
<name>A0ABN3HBL9_9ACTN</name>
<gene>
    <name evidence="2" type="ORF">GCM10010170_076990</name>
</gene>
<protein>
    <recommendedName>
        <fullName evidence="4">Lipoprotein</fullName>
    </recommendedName>
</protein>